<evidence type="ECO:0000256" key="1">
    <source>
        <dbReference type="ARBA" id="ARBA00022722"/>
    </source>
</evidence>
<dbReference type="InterPro" id="IPR044925">
    <property type="entry name" value="His-Me_finger_sf"/>
</dbReference>
<protein>
    <submittedName>
        <fullName evidence="3">Nuclease, EndA/NucM family</fullName>
    </submittedName>
</protein>
<evidence type="ECO:0000313" key="4">
    <source>
        <dbReference type="Proteomes" id="UP000070376"/>
    </source>
</evidence>
<dbReference type="InterPro" id="IPR007346">
    <property type="entry name" value="Endonuclease-I"/>
</dbReference>
<dbReference type="PANTHER" id="PTHR33607:SF2">
    <property type="entry name" value="ENDONUCLEASE-1"/>
    <property type="match status" value="1"/>
</dbReference>
<dbReference type="AlphaFoldDB" id="A0A133KL73"/>
<dbReference type="GO" id="GO:0004518">
    <property type="term" value="F:nuclease activity"/>
    <property type="evidence" value="ECO:0007669"/>
    <property type="project" value="UniProtKB-KW"/>
</dbReference>
<dbReference type="EMBL" id="LRPN01000093">
    <property type="protein sequence ID" value="KWZ80343.1"/>
    <property type="molecule type" value="Genomic_DNA"/>
</dbReference>
<organism evidence="3 4">
    <name type="scientific">Heyndrickxia coagulans</name>
    <name type="common">Weizmannia coagulans</name>
    <dbReference type="NCBI Taxonomy" id="1398"/>
    <lineage>
        <taxon>Bacteria</taxon>
        <taxon>Bacillati</taxon>
        <taxon>Bacillota</taxon>
        <taxon>Bacilli</taxon>
        <taxon>Bacillales</taxon>
        <taxon>Bacillaceae</taxon>
        <taxon>Heyndrickxia</taxon>
    </lineage>
</organism>
<accession>A0A133KL73</accession>
<sequence length="331" mass="38401">MGRIAVNRLFDIKANGDGLMDSNRDIILEKIRNNQAWYEYGTARFRKILSENKGKMQADGTHYYDEKTDRLEQQRYYRKARKHPASGPALFALYHDLVQKTHKNRLPYHVSKNQYLYTWVDLHPDGSVRNIYSGEARDPLAIIQEDHQIGKKRGDHYHSLLQESEISAHQIRAVDTFFKYNTEHIVPQSWFHAADPMKGDLHHLFVCYPSCNAKRSNLPYGDFDFYHPESADEPVRNHCGIAAEDKFEPESGKGTIARAFAYFLLHYPKAVSKSKLNRVNLSLLVQWHEVFPAGLYERHRNQAICRIQGNRNPFIDDAGLMKQLEGCLVKI</sequence>
<keyword evidence="2" id="KW-0378">Hydrolase</keyword>
<keyword evidence="1" id="KW-0540">Nuclease</keyword>
<comment type="caution">
    <text evidence="3">The sequence shown here is derived from an EMBL/GenBank/DDBJ whole genome shotgun (WGS) entry which is preliminary data.</text>
</comment>
<reference evidence="4" key="1">
    <citation type="submission" date="2016-01" db="EMBL/GenBank/DDBJ databases">
        <authorList>
            <person name="Mitreva M."/>
            <person name="Pepin K.H."/>
            <person name="Mihindukulasuriya K.A."/>
            <person name="Fulton R."/>
            <person name="Fronick C."/>
            <person name="O'Laughlin M."/>
            <person name="Miner T."/>
            <person name="Herter B."/>
            <person name="Rosa B.A."/>
            <person name="Cordes M."/>
            <person name="Tomlinson C."/>
            <person name="Wollam A."/>
            <person name="Palsikar V.B."/>
            <person name="Mardis E.R."/>
            <person name="Wilson R.K."/>
        </authorList>
    </citation>
    <scope>NUCLEOTIDE SEQUENCE [LARGE SCALE GENOMIC DNA]</scope>
    <source>
        <strain evidence="4">GED7749B</strain>
    </source>
</reference>
<dbReference type="PANTHER" id="PTHR33607">
    <property type="entry name" value="ENDONUCLEASE-1"/>
    <property type="match status" value="1"/>
</dbReference>
<dbReference type="GO" id="GO:0016787">
    <property type="term" value="F:hydrolase activity"/>
    <property type="evidence" value="ECO:0007669"/>
    <property type="project" value="UniProtKB-KW"/>
</dbReference>
<name>A0A133KL73_HEYCO</name>
<evidence type="ECO:0000256" key="2">
    <source>
        <dbReference type="ARBA" id="ARBA00022801"/>
    </source>
</evidence>
<gene>
    <name evidence="3" type="ORF">HMPREF3213_02329</name>
</gene>
<proteinExistence type="predicted"/>
<dbReference type="Proteomes" id="UP000070376">
    <property type="component" value="Unassembled WGS sequence"/>
</dbReference>
<dbReference type="SUPFAM" id="SSF54060">
    <property type="entry name" value="His-Me finger endonucleases"/>
    <property type="match status" value="1"/>
</dbReference>
<dbReference type="Pfam" id="PF04231">
    <property type="entry name" value="Endonuclease_1"/>
    <property type="match status" value="1"/>
</dbReference>
<dbReference type="PATRIC" id="fig|1398.22.peg.2334"/>
<evidence type="ECO:0000313" key="3">
    <source>
        <dbReference type="EMBL" id="KWZ80343.1"/>
    </source>
</evidence>